<dbReference type="EMBL" id="MFCP01000016">
    <property type="protein sequence ID" value="OGE28747.1"/>
    <property type="molecule type" value="Genomic_DNA"/>
</dbReference>
<gene>
    <name evidence="1" type="ORF">A2867_04680</name>
</gene>
<dbReference type="Proteomes" id="UP000177555">
    <property type="component" value="Unassembled WGS sequence"/>
</dbReference>
<comment type="caution">
    <text evidence="1">The sequence shown here is derived from an EMBL/GenBank/DDBJ whole genome shotgun (WGS) entry which is preliminary data.</text>
</comment>
<evidence type="ECO:0000313" key="1">
    <source>
        <dbReference type="EMBL" id="OGE28747.1"/>
    </source>
</evidence>
<protein>
    <submittedName>
        <fullName evidence="1">Uncharacterized protein</fullName>
    </submittedName>
</protein>
<reference evidence="1 2" key="1">
    <citation type="journal article" date="2016" name="Nat. Commun.">
        <title>Thousands of microbial genomes shed light on interconnected biogeochemical processes in an aquifer system.</title>
        <authorList>
            <person name="Anantharaman K."/>
            <person name="Brown C.T."/>
            <person name="Hug L.A."/>
            <person name="Sharon I."/>
            <person name="Castelle C.J."/>
            <person name="Probst A.J."/>
            <person name="Thomas B.C."/>
            <person name="Singh A."/>
            <person name="Wilkins M.J."/>
            <person name="Karaoz U."/>
            <person name="Brodie E.L."/>
            <person name="Williams K.H."/>
            <person name="Hubbard S.S."/>
            <person name="Banfield J.F."/>
        </authorList>
    </citation>
    <scope>NUCLEOTIDE SEQUENCE [LARGE SCALE GENOMIC DNA]</scope>
</reference>
<sequence length="117" mass="13460">MVNTLEIENPNLTATSERIITGLKRLRDEYKDEMPEEIVHSYSPGSKTKARKGWFCSVSGLLESLNYLGLIEDPITSKRLERGIEKFNSERFKNRERTRKIDITYGNLLINLALGEV</sequence>
<accession>A0A1F5JJB7</accession>
<evidence type="ECO:0000313" key="2">
    <source>
        <dbReference type="Proteomes" id="UP000177555"/>
    </source>
</evidence>
<dbReference type="AlphaFoldDB" id="A0A1F5JJB7"/>
<name>A0A1F5JJB7_9BACT</name>
<organism evidence="1 2">
    <name type="scientific">Candidatus Daviesbacteria bacterium RIFCSPHIGHO2_01_FULL_40_11</name>
    <dbReference type="NCBI Taxonomy" id="1797762"/>
    <lineage>
        <taxon>Bacteria</taxon>
        <taxon>Candidatus Daviesiibacteriota</taxon>
    </lineage>
</organism>
<proteinExistence type="predicted"/>